<evidence type="ECO:0000256" key="2">
    <source>
        <dbReference type="SAM" id="Phobius"/>
    </source>
</evidence>
<feature type="transmembrane region" description="Helical" evidence="2">
    <location>
        <begin position="139"/>
        <end position="160"/>
    </location>
</feature>
<accession>A0A8S3ZIZ8</accession>
<comment type="caution">
    <text evidence="3">The sequence shown here is derived from an EMBL/GenBank/DDBJ whole genome shotgun (WGS) entry which is preliminary data.</text>
</comment>
<keyword evidence="2" id="KW-0812">Transmembrane</keyword>
<feature type="non-terminal residue" evidence="3">
    <location>
        <position position="1"/>
    </location>
</feature>
<evidence type="ECO:0000313" key="3">
    <source>
        <dbReference type="EMBL" id="CAG5127156.1"/>
    </source>
</evidence>
<feature type="transmembrane region" description="Helical" evidence="2">
    <location>
        <begin position="227"/>
        <end position="253"/>
    </location>
</feature>
<feature type="transmembrane region" description="Helical" evidence="2">
    <location>
        <begin position="197"/>
        <end position="215"/>
    </location>
</feature>
<gene>
    <name evidence="3" type="ORF">CUNI_LOCUS12714</name>
</gene>
<keyword evidence="2" id="KW-1133">Transmembrane helix</keyword>
<feature type="transmembrane region" description="Helical" evidence="2">
    <location>
        <begin position="114"/>
        <end position="133"/>
    </location>
</feature>
<dbReference type="OrthoDB" id="6158025at2759"/>
<feature type="transmembrane region" description="Helical" evidence="2">
    <location>
        <begin position="172"/>
        <end position="191"/>
    </location>
</feature>
<feature type="compositionally biased region" description="Basic and acidic residues" evidence="1">
    <location>
        <begin position="1"/>
        <end position="20"/>
    </location>
</feature>
<dbReference type="EMBL" id="CAJHNH020002587">
    <property type="protein sequence ID" value="CAG5127156.1"/>
    <property type="molecule type" value="Genomic_DNA"/>
</dbReference>
<protein>
    <submittedName>
        <fullName evidence="3">Uncharacterized protein</fullName>
    </submittedName>
</protein>
<organism evidence="3 4">
    <name type="scientific">Candidula unifasciata</name>
    <dbReference type="NCBI Taxonomy" id="100452"/>
    <lineage>
        <taxon>Eukaryota</taxon>
        <taxon>Metazoa</taxon>
        <taxon>Spiralia</taxon>
        <taxon>Lophotrochozoa</taxon>
        <taxon>Mollusca</taxon>
        <taxon>Gastropoda</taxon>
        <taxon>Heterobranchia</taxon>
        <taxon>Euthyneura</taxon>
        <taxon>Panpulmonata</taxon>
        <taxon>Eupulmonata</taxon>
        <taxon>Stylommatophora</taxon>
        <taxon>Helicina</taxon>
        <taxon>Helicoidea</taxon>
        <taxon>Geomitridae</taxon>
        <taxon>Candidula</taxon>
    </lineage>
</organism>
<name>A0A8S3ZIZ8_9EUPU</name>
<proteinExistence type="predicted"/>
<dbReference type="AlphaFoldDB" id="A0A8S3ZIZ8"/>
<feature type="transmembrane region" description="Helical" evidence="2">
    <location>
        <begin position="81"/>
        <end position="102"/>
    </location>
</feature>
<keyword evidence="2" id="KW-0472">Membrane</keyword>
<sequence length="329" mass="36343">MDRSETESPGTRDARKEASKPHNVSLWPSVAYFKHGMANNKVTDHSDNGLSSGQKEQARSFALTALQPHVYRSYFRRQRLGVLPVLVAMSTVHAIQCLVLDLVPGFREQILDRVIVVCVAAVLVFTLFVVIKFGHLGDILSECLGGLMWLLLTVQIYYDIGTSYPRHLPSDMIGWVLILIFVTQMTIPVGAWLGLPVVFLLVLVHCVMVGVLWFQDSLKVSDLENQCLGGLTVAANVLLCTASTCIGFAGSLFSDRLNRRSVMEIKSALTAKTKIEVAYKNKVSVGCVSLIILINCLSVTFTSVMTLSHSLPRCLYELFFFFGPLSPLT</sequence>
<evidence type="ECO:0000313" key="4">
    <source>
        <dbReference type="Proteomes" id="UP000678393"/>
    </source>
</evidence>
<reference evidence="3" key="1">
    <citation type="submission" date="2021-04" db="EMBL/GenBank/DDBJ databases">
        <authorList>
            <consortium name="Molecular Ecology Group"/>
        </authorList>
    </citation>
    <scope>NUCLEOTIDE SEQUENCE</scope>
</reference>
<evidence type="ECO:0000256" key="1">
    <source>
        <dbReference type="SAM" id="MobiDB-lite"/>
    </source>
</evidence>
<feature type="region of interest" description="Disordered" evidence="1">
    <location>
        <begin position="1"/>
        <end position="22"/>
    </location>
</feature>
<dbReference type="Proteomes" id="UP000678393">
    <property type="component" value="Unassembled WGS sequence"/>
</dbReference>
<keyword evidence="4" id="KW-1185">Reference proteome</keyword>
<feature type="transmembrane region" description="Helical" evidence="2">
    <location>
        <begin position="283"/>
        <end position="307"/>
    </location>
</feature>